<name>A0A840SKS4_9RHOB</name>
<feature type="region of interest" description="Disordered" evidence="1">
    <location>
        <begin position="44"/>
        <end position="76"/>
    </location>
</feature>
<gene>
    <name evidence="2" type="ORF">HNP73_000407</name>
</gene>
<dbReference type="AlphaFoldDB" id="A0A840SKS4"/>
<protein>
    <submittedName>
        <fullName evidence="2">Uncharacterized protein</fullName>
    </submittedName>
</protein>
<dbReference type="RefSeq" id="WP_184146612.1">
    <property type="nucleotide sequence ID" value="NZ_JACHFM010000001.1"/>
</dbReference>
<organism evidence="2 3">
    <name type="scientific">Amaricoccus macauensis</name>
    <dbReference type="NCBI Taxonomy" id="57001"/>
    <lineage>
        <taxon>Bacteria</taxon>
        <taxon>Pseudomonadati</taxon>
        <taxon>Pseudomonadota</taxon>
        <taxon>Alphaproteobacteria</taxon>
        <taxon>Rhodobacterales</taxon>
        <taxon>Paracoccaceae</taxon>
        <taxon>Amaricoccus</taxon>
    </lineage>
</organism>
<dbReference type="EMBL" id="JACHFM010000001">
    <property type="protein sequence ID" value="MBB5220486.1"/>
    <property type="molecule type" value="Genomic_DNA"/>
</dbReference>
<accession>A0A840SKS4</accession>
<evidence type="ECO:0000256" key="1">
    <source>
        <dbReference type="SAM" id="MobiDB-lite"/>
    </source>
</evidence>
<comment type="caution">
    <text evidence="2">The sequence shown here is derived from an EMBL/GenBank/DDBJ whole genome shotgun (WGS) entry which is preliminary data.</text>
</comment>
<evidence type="ECO:0000313" key="3">
    <source>
        <dbReference type="Proteomes" id="UP000549457"/>
    </source>
</evidence>
<keyword evidence="3" id="KW-1185">Reference proteome</keyword>
<proteinExistence type="predicted"/>
<sequence length="170" mass="19274">MWIGGIRLNVRTKDQPDAGTDGLLQAVILRDDREIVALNLDYPSEDDHERGASRNYDYTGPTKLQRRNDGTPPLPPGIGRDPMPYPGYGIEFSSGMPSHLKIELRIQGEDMWIKDSVDLYVRQIRQVATSFDTLDWIEDSYWTYVASWTQDVSLSRDGSEGVSTWKLALP</sequence>
<reference evidence="2 3" key="1">
    <citation type="submission" date="2020-08" db="EMBL/GenBank/DDBJ databases">
        <title>Genomic Encyclopedia of Type Strains, Phase IV (KMG-IV): sequencing the most valuable type-strain genomes for metagenomic binning, comparative biology and taxonomic classification.</title>
        <authorList>
            <person name="Goeker M."/>
        </authorList>
    </citation>
    <scope>NUCLEOTIDE SEQUENCE [LARGE SCALE GENOMIC DNA]</scope>
    <source>
        <strain evidence="2 3">DSM 101730</strain>
    </source>
</reference>
<evidence type="ECO:0000313" key="2">
    <source>
        <dbReference type="EMBL" id="MBB5220486.1"/>
    </source>
</evidence>
<dbReference type="Proteomes" id="UP000549457">
    <property type="component" value="Unassembled WGS sequence"/>
</dbReference>